<keyword evidence="1" id="KW-0812">Transmembrane</keyword>
<protein>
    <recommendedName>
        <fullName evidence="4">DUF1648 domain-containing protein</fullName>
    </recommendedName>
</protein>
<dbReference type="OrthoDB" id="8003659at2"/>
<keyword evidence="3" id="KW-1185">Reference proteome</keyword>
<evidence type="ECO:0000256" key="1">
    <source>
        <dbReference type="SAM" id="Phobius"/>
    </source>
</evidence>
<sequence>MLPLSIATVAVLVLMSAVAARRIAPGAERLTMQWKWNGTPNWSLPRNAALAVTPALAAVVFTVVALRGETAAVLPACIAFIGAHALHLFLLAKRGG</sequence>
<dbReference type="Proteomes" id="UP000241247">
    <property type="component" value="Unassembled WGS sequence"/>
</dbReference>
<name>A0A2T5BHA6_MYCDI</name>
<proteinExistence type="predicted"/>
<feature type="transmembrane region" description="Helical" evidence="1">
    <location>
        <begin position="44"/>
        <end position="66"/>
    </location>
</feature>
<keyword evidence="1" id="KW-0472">Membrane</keyword>
<keyword evidence="1" id="KW-1133">Transmembrane helix</keyword>
<accession>A0A2T5BHA6</accession>
<feature type="transmembrane region" description="Helical" evidence="1">
    <location>
        <begin position="73"/>
        <end position="92"/>
    </location>
</feature>
<organism evidence="2 3">
    <name type="scientific">Mycoplana dimorpha</name>
    <dbReference type="NCBI Taxonomy" id="28320"/>
    <lineage>
        <taxon>Bacteria</taxon>
        <taxon>Pseudomonadati</taxon>
        <taxon>Pseudomonadota</taxon>
        <taxon>Alphaproteobacteria</taxon>
        <taxon>Hyphomicrobiales</taxon>
        <taxon>Rhizobiaceae</taxon>
        <taxon>Mycoplana</taxon>
    </lineage>
</organism>
<comment type="caution">
    <text evidence="2">The sequence shown here is derived from an EMBL/GenBank/DDBJ whole genome shotgun (WGS) entry which is preliminary data.</text>
</comment>
<evidence type="ECO:0008006" key="4">
    <source>
        <dbReference type="Google" id="ProtNLM"/>
    </source>
</evidence>
<evidence type="ECO:0000313" key="2">
    <source>
        <dbReference type="EMBL" id="PTM98384.1"/>
    </source>
</evidence>
<gene>
    <name evidence="2" type="ORF">C7449_10147</name>
</gene>
<evidence type="ECO:0000313" key="3">
    <source>
        <dbReference type="Proteomes" id="UP000241247"/>
    </source>
</evidence>
<dbReference type="AlphaFoldDB" id="A0A2T5BHA6"/>
<reference evidence="2 3" key="1">
    <citation type="submission" date="2018-04" db="EMBL/GenBank/DDBJ databases">
        <title>Genomic Encyclopedia of Type Strains, Phase IV (KMG-IV): sequencing the most valuable type-strain genomes for metagenomic binning, comparative biology and taxonomic classification.</title>
        <authorList>
            <person name="Goeker M."/>
        </authorList>
    </citation>
    <scope>NUCLEOTIDE SEQUENCE [LARGE SCALE GENOMIC DNA]</scope>
    <source>
        <strain evidence="2 3">DSM 7138</strain>
    </source>
</reference>
<dbReference type="EMBL" id="PZZZ01000001">
    <property type="protein sequence ID" value="PTM98384.1"/>
    <property type="molecule type" value="Genomic_DNA"/>
</dbReference>